<keyword evidence="2" id="KW-0472">Membrane</keyword>
<dbReference type="Proteomes" id="UP000675554">
    <property type="component" value="Unassembled WGS sequence"/>
</dbReference>
<keyword evidence="2" id="KW-0812">Transmembrane</keyword>
<feature type="region of interest" description="Disordered" evidence="1">
    <location>
        <begin position="27"/>
        <end position="54"/>
    </location>
</feature>
<feature type="region of interest" description="Disordered" evidence="1">
    <location>
        <begin position="88"/>
        <end position="129"/>
    </location>
</feature>
<keyword evidence="4" id="KW-1185">Reference proteome</keyword>
<dbReference type="AlphaFoldDB" id="A0A8T4J4E5"/>
<proteinExistence type="predicted"/>
<accession>A0A8T4J4E5</accession>
<evidence type="ECO:0000313" key="4">
    <source>
        <dbReference type="Proteomes" id="UP000675554"/>
    </source>
</evidence>
<evidence type="ECO:0000313" key="3">
    <source>
        <dbReference type="EMBL" id="MBR7678142.1"/>
    </source>
</evidence>
<name>A0A8T4J4E5_9ACTN</name>
<feature type="compositionally biased region" description="Low complexity" evidence="1">
    <location>
        <begin position="116"/>
        <end position="129"/>
    </location>
</feature>
<reference evidence="3" key="1">
    <citation type="submission" date="2021-04" db="EMBL/GenBank/DDBJ databases">
        <title>Sequencing of actinobacteria type strains.</title>
        <authorList>
            <person name="Nguyen G.-S."/>
            <person name="Wentzel A."/>
        </authorList>
    </citation>
    <scope>NUCLEOTIDE SEQUENCE</scope>
    <source>
        <strain evidence="3">DSM 42095</strain>
    </source>
</reference>
<gene>
    <name evidence="3" type="ORF">KDA82_35220</name>
</gene>
<keyword evidence="2" id="KW-1133">Transmembrane helix</keyword>
<comment type="caution">
    <text evidence="3">The sequence shown here is derived from an EMBL/GenBank/DDBJ whole genome shotgun (WGS) entry which is preliminary data.</text>
</comment>
<feature type="compositionally biased region" description="Pro residues" evidence="1">
    <location>
        <begin position="105"/>
        <end position="115"/>
    </location>
</feature>
<dbReference type="EMBL" id="JAGSMN010001236">
    <property type="protein sequence ID" value="MBR7678142.1"/>
    <property type="molecule type" value="Genomic_DNA"/>
</dbReference>
<evidence type="ECO:0000256" key="1">
    <source>
        <dbReference type="SAM" id="MobiDB-lite"/>
    </source>
</evidence>
<sequence>MTPKDGHGPGPGPDPGPRQELLEERLRDALDARARMVGPDSLRRATPPSEQVGRRFPIRATALTLLALAAALAGVLLAVGWVERQGGEAPVEPAHPHERTTRPSSPAPSPSPPSSQAPSDAASPSPAPD</sequence>
<organism evidence="3 4">
    <name type="scientific">Streptomyces daliensis</name>
    <dbReference type="NCBI Taxonomy" id="299421"/>
    <lineage>
        <taxon>Bacteria</taxon>
        <taxon>Bacillati</taxon>
        <taxon>Actinomycetota</taxon>
        <taxon>Actinomycetes</taxon>
        <taxon>Kitasatosporales</taxon>
        <taxon>Streptomycetaceae</taxon>
        <taxon>Streptomyces</taxon>
    </lineage>
</organism>
<feature type="transmembrane region" description="Helical" evidence="2">
    <location>
        <begin position="62"/>
        <end position="82"/>
    </location>
</feature>
<protein>
    <submittedName>
        <fullName evidence="3">Uncharacterized protein</fullName>
    </submittedName>
</protein>
<evidence type="ECO:0000256" key="2">
    <source>
        <dbReference type="SAM" id="Phobius"/>
    </source>
</evidence>